<organism evidence="1 2">
    <name type="scientific">Trypanosoma brucei gambiense (strain MHOM/CI/86/DAL972)</name>
    <dbReference type="NCBI Taxonomy" id="679716"/>
    <lineage>
        <taxon>Eukaryota</taxon>
        <taxon>Discoba</taxon>
        <taxon>Euglenozoa</taxon>
        <taxon>Kinetoplastea</taxon>
        <taxon>Metakinetoplastina</taxon>
        <taxon>Trypanosomatida</taxon>
        <taxon>Trypanosomatidae</taxon>
        <taxon>Trypanosoma</taxon>
    </lineage>
</organism>
<evidence type="ECO:0000313" key="2">
    <source>
        <dbReference type="Proteomes" id="UP000002316"/>
    </source>
</evidence>
<dbReference type="EMBL" id="FN554973">
    <property type="protein sequence ID" value="CBH15137.1"/>
    <property type="molecule type" value="Genomic_DNA"/>
</dbReference>
<dbReference type="InterPro" id="IPR003428">
    <property type="entry name" value="MAM33"/>
</dbReference>
<dbReference type="PANTHER" id="PTHR10826:SF1">
    <property type="entry name" value="COMPLEMENT COMPONENT 1 Q SUBCOMPONENT-BINDING PROTEIN, MITOCHONDRIAL"/>
    <property type="match status" value="1"/>
</dbReference>
<reference evidence="2" key="1">
    <citation type="journal article" date="2010" name="PLoS Negl. Trop. Dis.">
        <title>The genome sequence of Trypanosoma brucei gambiense, causative agent of chronic human african trypanosomiasis.</title>
        <authorList>
            <person name="Jackson A.P."/>
            <person name="Sanders M."/>
            <person name="Berry A."/>
            <person name="McQuillan J."/>
            <person name="Aslett M.A."/>
            <person name="Quail M.A."/>
            <person name="Chukualim B."/>
            <person name="Capewell P."/>
            <person name="MacLeod A."/>
            <person name="Melville S.E."/>
            <person name="Gibson W."/>
            <person name="Barry J.D."/>
            <person name="Berriman M."/>
            <person name="Hertz-Fowler C."/>
        </authorList>
    </citation>
    <scope>NUCLEOTIDE SEQUENCE [LARGE SCALE GENOMIC DNA]</scope>
    <source>
        <strain evidence="2">MHOM/CI/86/DAL972</strain>
    </source>
</reference>
<dbReference type="RefSeq" id="XP_011777403.1">
    <property type="nucleotide sequence ID" value="XM_011779101.1"/>
</dbReference>
<proteinExistence type="predicted"/>
<gene>
    <name evidence="1" type="ORF">TbgDal_X2200</name>
</gene>
<dbReference type="GeneID" id="23865275"/>
<name>D0A1J5_TRYB9</name>
<dbReference type="Proteomes" id="UP000002316">
    <property type="component" value="Chromosome 10"/>
</dbReference>
<dbReference type="KEGG" id="tbg:TbgDal_X2200"/>
<dbReference type="OrthoDB" id="258061at2759"/>
<sequence length="300" mass="33428">MVTPQFVQQNSSLASGFWDSFALYFSLISLDVVVEGMMKRTILQRCIQNKSLEIARISRSDINSRAHLPFNFDVCYELGSREFTLFSSVGSTSVLVFCNVSSRRLRSVKGGQGETEFPPKRLNVKRRRQSGSADRSPVVFSAFVSMPTSGLTIEALCCSSLGLLVVDGVSFHQGPLTESMIPQDAHPGPEGHYQGPLLNQRSLAEMVVNTRGCITSVDPFRQQESFFDGHVNPWNARSLRFGHVPVHTTKPGFSDALCHFLEVFGVNDELAFFVEDFAHLVHREEETAWTNVLKTMMGGR</sequence>
<dbReference type="PANTHER" id="PTHR10826">
    <property type="entry name" value="COMPLEMENT COMPONENT 1"/>
    <property type="match status" value="1"/>
</dbReference>
<dbReference type="AlphaFoldDB" id="D0A1J5"/>
<evidence type="ECO:0000313" key="1">
    <source>
        <dbReference type="EMBL" id="CBH15137.1"/>
    </source>
</evidence>
<dbReference type="SUPFAM" id="SSF54529">
    <property type="entry name" value="Mitochondrial glycoprotein MAM33-like"/>
    <property type="match status" value="1"/>
</dbReference>
<protein>
    <submittedName>
        <fullName evidence="1">Uncharacterized protein</fullName>
    </submittedName>
</protein>
<dbReference type="InterPro" id="IPR036561">
    <property type="entry name" value="MAM33_sf"/>
</dbReference>
<dbReference type="VEuPathDB" id="TriTrypDB:Tbg972.10.2200"/>
<accession>D0A1J5</accession>
<dbReference type="GO" id="GO:0005759">
    <property type="term" value="C:mitochondrial matrix"/>
    <property type="evidence" value="ECO:0007669"/>
    <property type="project" value="InterPro"/>
</dbReference>